<feature type="transmembrane region" description="Helical" evidence="1">
    <location>
        <begin position="37"/>
        <end position="55"/>
    </location>
</feature>
<dbReference type="EMBL" id="JAEUGD010000043">
    <property type="protein sequence ID" value="MBL6447445.1"/>
    <property type="molecule type" value="Genomic_DNA"/>
</dbReference>
<evidence type="ECO:0000313" key="3">
    <source>
        <dbReference type="Proteomes" id="UP000614216"/>
    </source>
</evidence>
<dbReference type="InterPro" id="IPR025250">
    <property type="entry name" value="DUF4199"/>
</dbReference>
<protein>
    <submittedName>
        <fullName evidence="2">DUF4199 domain-containing protein</fullName>
    </submittedName>
</protein>
<comment type="caution">
    <text evidence="2">The sequence shown here is derived from an EMBL/GenBank/DDBJ whole genome shotgun (WGS) entry which is preliminary data.</text>
</comment>
<keyword evidence="1" id="KW-0472">Membrane</keyword>
<dbReference type="Proteomes" id="UP000614216">
    <property type="component" value="Unassembled WGS sequence"/>
</dbReference>
<dbReference type="AlphaFoldDB" id="A0A937FWH5"/>
<feature type="transmembrane region" description="Helical" evidence="1">
    <location>
        <begin position="67"/>
        <end position="97"/>
    </location>
</feature>
<accession>A0A937FWH5</accession>
<keyword evidence="1" id="KW-0812">Transmembrane</keyword>
<dbReference type="RefSeq" id="WP_202856982.1">
    <property type="nucleotide sequence ID" value="NZ_JAEUGD010000043.1"/>
</dbReference>
<organism evidence="2 3">
    <name type="scientific">Fulvivirga marina</name>
    <dbReference type="NCBI Taxonomy" id="2494733"/>
    <lineage>
        <taxon>Bacteria</taxon>
        <taxon>Pseudomonadati</taxon>
        <taxon>Bacteroidota</taxon>
        <taxon>Cytophagia</taxon>
        <taxon>Cytophagales</taxon>
        <taxon>Fulvivirgaceae</taxon>
        <taxon>Fulvivirga</taxon>
    </lineage>
</organism>
<reference evidence="2" key="1">
    <citation type="submission" date="2021-01" db="EMBL/GenBank/DDBJ databases">
        <title>Fulvivirga kasyanovii gen. nov., sp nov., a novel member of the phylum Bacteroidetes isolated from seawater in a mussel farm.</title>
        <authorList>
            <person name="Zhao L.-H."/>
            <person name="Wang Z.-J."/>
        </authorList>
    </citation>
    <scope>NUCLEOTIDE SEQUENCE</scope>
    <source>
        <strain evidence="2">29W222</strain>
    </source>
</reference>
<sequence>MSKYSIEKIGLRYGIYAAVAYILFFIIMQIVGLAHFYWLRALNYIFLFSAVFMAIKDYKHTHKKSFAYLNGIGVGVVASVSSCLIFAVFLCIYLDVINPGFMTAIRENEMFGEYLNPYIAAAAVLFEGSFSGITTAFILMPYFKRSHADETGQAVP</sequence>
<feature type="transmembrane region" description="Helical" evidence="1">
    <location>
        <begin position="117"/>
        <end position="139"/>
    </location>
</feature>
<keyword evidence="3" id="KW-1185">Reference proteome</keyword>
<evidence type="ECO:0000313" key="2">
    <source>
        <dbReference type="EMBL" id="MBL6447445.1"/>
    </source>
</evidence>
<gene>
    <name evidence="2" type="ORF">JMN32_14095</name>
</gene>
<feature type="transmembrane region" description="Helical" evidence="1">
    <location>
        <begin position="12"/>
        <end position="31"/>
    </location>
</feature>
<keyword evidence="1" id="KW-1133">Transmembrane helix</keyword>
<name>A0A937FWH5_9BACT</name>
<dbReference type="Pfam" id="PF13858">
    <property type="entry name" value="DUF4199"/>
    <property type="match status" value="1"/>
</dbReference>
<evidence type="ECO:0000256" key="1">
    <source>
        <dbReference type="SAM" id="Phobius"/>
    </source>
</evidence>
<proteinExistence type="predicted"/>